<feature type="compositionally biased region" description="Basic and acidic residues" evidence="1">
    <location>
        <begin position="135"/>
        <end position="150"/>
    </location>
</feature>
<evidence type="ECO:0000313" key="3">
    <source>
        <dbReference type="Proteomes" id="UP001604336"/>
    </source>
</evidence>
<feature type="region of interest" description="Disordered" evidence="1">
    <location>
        <begin position="540"/>
        <end position="564"/>
    </location>
</feature>
<feature type="compositionally biased region" description="Polar residues" evidence="1">
    <location>
        <begin position="438"/>
        <end position="452"/>
    </location>
</feature>
<dbReference type="PANTHER" id="PTHR37729:SF1">
    <property type="entry name" value="NEUROFILAMENT PROTEIN-LIKE PROTEIN"/>
    <property type="match status" value="1"/>
</dbReference>
<feature type="compositionally biased region" description="Basic and acidic residues" evidence="1">
    <location>
        <begin position="16"/>
        <end position="44"/>
    </location>
</feature>
<reference evidence="3" key="1">
    <citation type="submission" date="2024-07" db="EMBL/GenBank/DDBJ databases">
        <title>Two chromosome-level genome assemblies of Korean endemic species Abeliophyllum distichum and Forsythia ovata (Oleaceae).</title>
        <authorList>
            <person name="Jang H."/>
        </authorList>
    </citation>
    <scope>NUCLEOTIDE SEQUENCE [LARGE SCALE GENOMIC DNA]</scope>
</reference>
<feature type="compositionally biased region" description="Basic and acidic residues" evidence="1">
    <location>
        <begin position="157"/>
        <end position="166"/>
    </location>
</feature>
<feature type="compositionally biased region" description="Basic and acidic residues" evidence="1">
    <location>
        <begin position="265"/>
        <end position="274"/>
    </location>
</feature>
<feature type="compositionally biased region" description="Basic and acidic residues" evidence="1">
    <location>
        <begin position="471"/>
        <end position="480"/>
    </location>
</feature>
<feature type="compositionally biased region" description="Basic and acidic residues" evidence="1">
    <location>
        <begin position="212"/>
        <end position="224"/>
    </location>
</feature>
<feature type="compositionally biased region" description="Basic and acidic residues" evidence="1">
    <location>
        <begin position="378"/>
        <end position="389"/>
    </location>
</feature>
<feature type="region of interest" description="Disordered" evidence="1">
    <location>
        <begin position="1"/>
        <end position="99"/>
    </location>
</feature>
<protein>
    <submittedName>
        <fullName evidence="2">Fibrous sheath CABYR-binding protein</fullName>
    </submittedName>
</protein>
<evidence type="ECO:0000313" key="2">
    <source>
        <dbReference type="EMBL" id="KAL2460648.1"/>
    </source>
</evidence>
<dbReference type="Proteomes" id="UP001604336">
    <property type="component" value="Unassembled WGS sequence"/>
</dbReference>
<proteinExistence type="predicted"/>
<feature type="compositionally biased region" description="Basic and acidic residues" evidence="1">
    <location>
        <begin position="319"/>
        <end position="358"/>
    </location>
</feature>
<dbReference type="PANTHER" id="PTHR37729">
    <property type="entry name" value="NEUROFILAMENT PROTEIN-LIKE PROTEIN"/>
    <property type="match status" value="1"/>
</dbReference>
<accession>A0ABD1P9S6</accession>
<organism evidence="2 3">
    <name type="scientific">Abeliophyllum distichum</name>
    <dbReference type="NCBI Taxonomy" id="126358"/>
    <lineage>
        <taxon>Eukaryota</taxon>
        <taxon>Viridiplantae</taxon>
        <taxon>Streptophyta</taxon>
        <taxon>Embryophyta</taxon>
        <taxon>Tracheophyta</taxon>
        <taxon>Spermatophyta</taxon>
        <taxon>Magnoliopsida</taxon>
        <taxon>eudicotyledons</taxon>
        <taxon>Gunneridae</taxon>
        <taxon>Pentapetalae</taxon>
        <taxon>asterids</taxon>
        <taxon>lamiids</taxon>
        <taxon>Lamiales</taxon>
        <taxon>Oleaceae</taxon>
        <taxon>Forsythieae</taxon>
        <taxon>Abeliophyllum</taxon>
    </lineage>
</organism>
<gene>
    <name evidence="2" type="ORF">Adt_44068</name>
</gene>
<name>A0ABD1P9S6_9LAMI</name>
<dbReference type="AlphaFoldDB" id="A0ABD1P9S6"/>
<feature type="compositionally biased region" description="Polar residues" evidence="1">
    <location>
        <begin position="1"/>
        <end position="15"/>
    </location>
</feature>
<feature type="region of interest" description="Disordered" evidence="1">
    <location>
        <begin position="182"/>
        <end position="241"/>
    </location>
</feature>
<dbReference type="EMBL" id="JBFOLK010000014">
    <property type="protein sequence ID" value="KAL2460648.1"/>
    <property type="molecule type" value="Genomic_DNA"/>
</dbReference>
<feature type="compositionally biased region" description="Basic and acidic residues" evidence="1">
    <location>
        <begin position="397"/>
        <end position="436"/>
    </location>
</feature>
<evidence type="ECO:0000256" key="1">
    <source>
        <dbReference type="SAM" id="MobiDB-lite"/>
    </source>
</evidence>
<feature type="compositionally biased region" description="Basic and acidic residues" evidence="1">
    <location>
        <begin position="185"/>
        <end position="205"/>
    </location>
</feature>
<feature type="region of interest" description="Disordered" evidence="1">
    <location>
        <begin position="111"/>
        <end position="169"/>
    </location>
</feature>
<keyword evidence="3" id="KW-1185">Reference proteome</keyword>
<feature type="compositionally biased region" description="Basic and acidic residues" evidence="1">
    <location>
        <begin position="288"/>
        <end position="298"/>
    </location>
</feature>
<feature type="compositionally biased region" description="Basic and acidic residues" evidence="1">
    <location>
        <begin position="55"/>
        <end position="97"/>
    </location>
</feature>
<sequence>MASETVVSDHSTASEQLEKEEVKTMEQDNVPPHKETMENPKTEESPCPAAPLAETEAKLEEKQIEPPAKAEDLPEEQKIKDKPVELPPTEEIKKIEDTPIVELSAEDNLEVAKNTVPEPDTLNISESMPETVKCQSEEKSETGSDEKQEVESNLESVEEKPKEVPKIVDVAEPTSVEAVALAESKMTEDKPVDQPPTEEIKKIEDTPLVEAPVKDDSEVEKDTVPEPDTANISESTPSDVKCQLEEKLETETAEKTEVESIVEFIEEKPKETPKIVDVPESTPEEQVEASKAESKGQEISKPALSIEEKPAEQFEVTEQTDKEPPAGEPAEKVEVETPTDKAEEVMLSKEECSDEMKLDVPVTRVETKEVEISPTEKTGVENEEKESVKETNVPEGISKEKVDPGKIEVEAKTEDENEEKCVVAEELAKPETKEVEDSTSSITKPEVTSKNTEPIAENGSKKYETIASTETSKDALLEGKVDEEETKEAEKVEEKPKIEENVQDTEASQDAPKEDVPVKTTQKQSNNIIKMVKQSLVKAKKAITGKSTSSKTPAIETKDDGKAK</sequence>
<feature type="region of interest" description="Disordered" evidence="1">
    <location>
        <begin position="265"/>
        <end position="526"/>
    </location>
</feature>
<comment type="caution">
    <text evidence="2">The sequence shown here is derived from an EMBL/GenBank/DDBJ whole genome shotgun (WGS) entry which is preliminary data.</text>
</comment>
<feature type="compositionally biased region" description="Basic and acidic residues" evidence="1">
    <location>
        <begin position="488"/>
        <end position="500"/>
    </location>
</feature>